<protein>
    <recommendedName>
        <fullName evidence="9">Sarcospan</fullName>
    </recommendedName>
</protein>
<evidence type="ECO:0000256" key="5">
    <source>
        <dbReference type="SAM" id="MobiDB-lite"/>
    </source>
</evidence>
<evidence type="ECO:0000256" key="2">
    <source>
        <dbReference type="ARBA" id="ARBA00022692"/>
    </source>
</evidence>
<dbReference type="STRING" id="13616.ENSMODP00000020663"/>
<dbReference type="Pfam" id="PF04103">
    <property type="entry name" value="CD20"/>
    <property type="match status" value="1"/>
</dbReference>
<dbReference type="AlphaFoldDB" id="F7DNS7"/>
<dbReference type="Ensembl" id="ENSMODT00000021030.3">
    <property type="protein sequence ID" value="ENSMODP00000020663.2"/>
    <property type="gene ID" value="ENSMODG00000016554.3"/>
</dbReference>
<comment type="subcellular location">
    <subcellularLocation>
        <location evidence="1">Membrane</location>
        <topology evidence="1">Multi-pass membrane protein</topology>
    </subcellularLocation>
</comment>
<feature type="compositionally biased region" description="Basic and acidic residues" evidence="5">
    <location>
        <begin position="135"/>
        <end position="145"/>
    </location>
</feature>
<reference evidence="7" key="2">
    <citation type="submission" date="2025-08" db="UniProtKB">
        <authorList>
            <consortium name="Ensembl"/>
        </authorList>
    </citation>
    <scope>IDENTIFICATION</scope>
</reference>
<accession>F7DNS7</accession>
<feature type="transmembrane region" description="Helical" evidence="6">
    <location>
        <begin position="231"/>
        <end position="252"/>
    </location>
</feature>
<dbReference type="FunCoup" id="F7DNS7">
    <property type="interactions" value="403"/>
</dbReference>
<reference evidence="7 8" key="1">
    <citation type="journal article" date="2007" name="Nature">
        <title>Genome of the marsupial Monodelphis domestica reveals innovation in non-coding sequences.</title>
        <authorList>
            <person name="Mikkelsen T.S."/>
            <person name="Wakefield M.J."/>
            <person name="Aken B."/>
            <person name="Amemiya C.T."/>
            <person name="Chang J.L."/>
            <person name="Duke S."/>
            <person name="Garber M."/>
            <person name="Gentles A.J."/>
            <person name="Goodstadt L."/>
            <person name="Heger A."/>
            <person name="Jurka J."/>
            <person name="Kamal M."/>
            <person name="Mauceli E."/>
            <person name="Searle S.M."/>
            <person name="Sharpe T."/>
            <person name="Baker M.L."/>
            <person name="Batzer M.A."/>
            <person name="Benos P.V."/>
            <person name="Belov K."/>
            <person name="Clamp M."/>
            <person name="Cook A."/>
            <person name="Cuff J."/>
            <person name="Das R."/>
            <person name="Davidow L."/>
            <person name="Deakin J.E."/>
            <person name="Fazzari M.J."/>
            <person name="Glass J.L."/>
            <person name="Grabherr M."/>
            <person name="Greally J.M."/>
            <person name="Gu W."/>
            <person name="Hore T.A."/>
            <person name="Huttley G.A."/>
            <person name="Kleber M."/>
            <person name="Jirtle R.L."/>
            <person name="Koina E."/>
            <person name="Lee J.T."/>
            <person name="Mahony S."/>
            <person name="Marra M.A."/>
            <person name="Miller R.D."/>
            <person name="Nicholls R.D."/>
            <person name="Oda M."/>
            <person name="Papenfuss A.T."/>
            <person name="Parra Z.E."/>
            <person name="Pollock D.D."/>
            <person name="Ray D.A."/>
            <person name="Schein J.E."/>
            <person name="Speed T.P."/>
            <person name="Thompson K."/>
            <person name="VandeBerg J.L."/>
            <person name="Wade C.M."/>
            <person name="Walker J.A."/>
            <person name="Waters P.D."/>
            <person name="Webber C."/>
            <person name="Weidman J.R."/>
            <person name="Xie X."/>
            <person name="Zody M.C."/>
            <person name="Baldwin J."/>
            <person name="Abdouelleil A."/>
            <person name="Abdulkadir J."/>
            <person name="Abebe A."/>
            <person name="Abera B."/>
            <person name="Abreu J."/>
            <person name="Acer S.C."/>
            <person name="Aftuck L."/>
            <person name="Alexander A."/>
            <person name="An P."/>
            <person name="Anderson E."/>
            <person name="Anderson S."/>
            <person name="Arachi H."/>
            <person name="Azer M."/>
            <person name="Bachantsang P."/>
            <person name="Barry A."/>
            <person name="Bayul T."/>
            <person name="Berlin A."/>
            <person name="Bessette D."/>
            <person name="Bloom T."/>
            <person name="Bloom T."/>
            <person name="Boguslavskiy L."/>
            <person name="Bonnet C."/>
            <person name="Boukhgalter B."/>
            <person name="Bourzgui I."/>
            <person name="Brown A."/>
            <person name="Cahill P."/>
            <person name="Channer S."/>
            <person name="Cheshatsang Y."/>
            <person name="Chuda L."/>
            <person name="Citroen M."/>
            <person name="Collymore A."/>
            <person name="Cooke P."/>
            <person name="Costello M."/>
            <person name="D'Aco K."/>
            <person name="Daza R."/>
            <person name="De Haan G."/>
            <person name="DeGray S."/>
            <person name="DeMaso C."/>
            <person name="Dhargay N."/>
            <person name="Dooley K."/>
            <person name="Dooley E."/>
            <person name="Doricent M."/>
            <person name="Dorje P."/>
            <person name="Dorjee K."/>
            <person name="Dupes A."/>
            <person name="Elong R."/>
            <person name="Falk J."/>
            <person name="Farina A."/>
            <person name="Faro S."/>
            <person name="Ferguson D."/>
            <person name="Fisher S."/>
            <person name="Foley C.D."/>
            <person name="Franke A."/>
            <person name="Friedrich D."/>
            <person name="Gadbois L."/>
            <person name="Gearin G."/>
            <person name="Gearin C.R."/>
            <person name="Giannoukos G."/>
            <person name="Goode T."/>
            <person name="Graham J."/>
            <person name="Grandbois E."/>
            <person name="Grewal S."/>
            <person name="Gyaltsen K."/>
            <person name="Hafez N."/>
            <person name="Hagos B."/>
            <person name="Hall J."/>
            <person name="Henson C."/>
            <person name="Hollinger A."/>
            <person name="Honan T."/>
            <person name="Huard M.D."/>
            <person name="Hughes L."/>
            <person name="Hurhula B."/>
            <person name="Husby M.E."/>
            <person name="Kamat A."/>
            <person name="Kanga B."/>
            <person name="Kashin S."/>
            <person name="Khazanovich D."/>
            <person name="Kisner P."/>
            <person name="Lance K."/>
            <person name="Lara M."/>
            <person name="Lee W."/>
            <person name="Lennon N."/>
            <person name="Letendre F."/>
            <person name="LeVine R."/>
            <person name="Lipovsky A."/>
            <person name="Liu X."/>
            <person name="Liu J."/>
            <person name="Liu S."/>
            <person name="Lokyitsang T."/>
            <person name="Lokyitsang Y."/>
            <person name="Lubonja R."/>
            <person name="Lui A."/>
            <person name="MacDonald P."/>
            <person name="Magnisalis V."/>
            <person name="Maru K."/>
            <person name="Matthews C."/>
            <person name="McCusker W."/>
            <person name="McDonough S."/>
            <person name="Mehta T."/>
            <person name="Meldrim J."/>
            <person name="Meneus L."/>
            <person name="Mihai O."/>
            <person name="Mihalev A."/>
            <person name="Mihova T."/>
            <person name="Mittelman R."/>
            <person name="Mlenga V."/>
            <person name="Montmayeur A."/>
            <person name="Mulrain L."/>
            <person name="Navidi A."/>
            <person name="Naylor J."/>
            <person name="Negash T."/>
            <person name="Nguyen T."/>
            <person name="Nguyen N."/>
            <person name="Nicol R."/>
            <person name="Norbu C."/>
            <person name="Norbu N."/>
            <person name="Novod N."/>
            <person name="O'Neill B."/>
            <person name="Osman S."/>
            <person name="Markiewicz E."/>
            <person name="Oyono O.L."/>
            <person name="Patti C."/>
            <person name="Phunkhang P."/>
            <person name="Pierre F."/>
            <person name="Priest M."/>
            <person name="Raghuraman S."/>
            <person name="Rege F."/>
            <person name="Reyes R."/>
            <person name="Rise C."/>
            <person name="Rogov P."/>
            <person name="Ross K."/>
            <person name="Ryan E."/>
            <person name="Settipalli S."/>
            <person name="Shea T."/>
            <person name="Sherpa N."/>
            <person name="Shi L."/>
            <person name="Shih D."/>
            <person name="Sparrow T."/>
            <person name="Spaulding J."/>
            <person name="Stalker J."/>
            <person name="Stange-Thomann N."/>
            <person name="Stavropoulos S."/>
            <person name="Stone C."/>
            <person name="Strader C."/>
            <person name="Tesfaye S."/>
            <person name="Thomson T."/>
            <person name="Thoulutsang Y."/>
            <person name="Thoulutsang D."/>
            <person name="Topham K."/>
            <person name="Topping I."/>
            <person name="Tsamla T."/>
            <person name="Vassiliev H."/>
            <person name="Vo A."/>
            <person name="Wangchuk T."/>
            <person name="Wangdi T."/>
            <person name="Weiand M."/>
            <person name="Wilkinson J."/>
            <person name="Wilson A."/>
            <person name="Yadav S."/>
            <person name="Young G."/>
            <person name="Yu Q."/>
            <person name="Zembek L."/>
            <person name="Zhong D."/>
            <person name="Zimmer A."/>
            <person name="Zwirko Z."/>
            <person name="Jaffe D.B."/>
            <person name="Alvarez P."/>
            <person name="Brockman W."/>
            <person name="Butler J."/>
            <person name="Chin C."/>
            <person name="Gnerre S."/>
            <person name="MacCallum I."/>
            <person name="Graves J.A."/>
            <person name="Ponting C.P."/>
            <person name="Breen M."/>
            <person name="Samollow P.B."/>
            <person name="Lander E.S."/>
            <person name="Lindblad-Toh K."/>
        </authorList>
    </citation>
    <scope>NUCLEOTIDE SEQUENCE [LARGE SCALE GENOMIC DNA]</scope>
</reference>
<keyword evidence="8" id="KW-1185">Reference proteome</keyword>
<dbReference type="GO" id="GO:0016010">
    <property type="term" value="C:dystrophin-associated glycoprotein complex"/>
    <property type="evidence" value="ECO:0007669"/>
    <property type="project" value="InterPro"/>
</dbReference>
<feature type="transmembrane region" description="Helical" evidence="6">
    <location>
        <begin position="303"/>
        <end position="325"/>
    </location>
</feature>
<dbReference type="GeneTree" id="ENSGT00390000007747"/>
<organism evidence="7 8">
    <name type="scientific">Monodelphis domestica</name>
    <name type="common">Gray short-tailed opossum</name>
    <dbReference type="NCBI Taxonomy" id="13616"/>
    <lineage>
        <taxon>Eukaryota</taxon>
        <taxon>Metazoa</taxon>
        <taxon>Chordata</taxon>
        <taxon>Craniata</taxon>
        <taxon>Vertebrata</taxon>
        <taxon>Euteleostomi</taxon>
        <taxon>Mammalia</taxon>
        <taxon>Metatheria</taxon>
        <taxon>Didelphimorphia</taxon>
        <taxon>Didelphidae</taxon>
        <taxon>Monodelphis</taxon>
    </lineage>
</organism>
<keyword evidence="4 6" id="KW-0472">Membrane</keyword>
<evidence type="ECO:0000313" key="7">
    <source>
        <dbReference type="Ensembl" id="ENSMODP00000020663.2"/>
    </source>
</evidence>
<dbReference type="PANTHER" id="PTHR15260">
    <property type="entry name" value="SARCOSPAN"/>
    <property type="match status" value="1"/>
</dbReference>
<name>F7DNS7_MONDO</name>
<reference evidence="7" key="3">
    <citation type="submission" date="2025-09" db="UniProtKB">
        <authorList>
            <consortium name="Ensembl"/>
        </authorList>
    </citation>
    <scope>IDENTIFICATION</scope>
</reference>
<feature type="region of interest" description="Disordered" evidence="5">
    <location>
        <begin position="77"/>
        <end position="145"/>
    </location>
</feature>
<dbReference type="HOGENOM" id="CLU_725541_0_0_1"/>
<evidence type="ECO:0008006" key="9">
    <source>
        <dbReference type="Google" id="ProtNLM"/>
    </source>
</evidence>
<dbReference type="InterPro" id="IPR007237">
    <property type="entry name" value="CD20-like"/>
</dbReference>
<dbReference type="InterPro" id="IPR030429">
    <property type="entry name" value="Sarcospan"/>
</dbReference>
<evidence type="ECO:0000256" key="3">
    <source>
        <dbReference type="ARBA" id="ARBA00022989"/>
    </source>
</evidence>
<dbReference type="Proteomes" id="UP000002280">
    <property type="component" value="Chromosome 8"/>
</dbReference>
<proteinExistence type="predicted"/>
<feature type="transmembrane region" description="Helical" evidence="6">
    <location>
        <begin position="162"/>
        <end position="184"/>
    </location>
</feature>
<keyword evidence="2 6" id="KW-0812">Transmembrane</keyword>
<sequence>MLFLSGGSGPLHWLLRVCLIGSPAAPHRRCVPSRWQFAIPLNSPSPPGSLWHLEAPTVGSKCFPYLFSLRDSNTGSGSACAQPSELPGAAQPTHPPAMGQDEQLPASNAPQGKPRQGPSAPSGERGTASGAQCDLEPKKGKRDPKACGEEEARTCCGCRFPLLLALLQMALGIAVTAVGFVMAGVSSSLLVRDTPFWAGISVCVVSYLGLFMLCVSYQVDERTCIQFAMKLFYFLLSALSLIVCVLAVAFAAHHYNQLTQLICKDTLNSCQCKMPTSDPLSRAFVYQDVSDCTSITSTFKLFLLIQMVLNLLCAMVCLLACFMMWKHRYQVFYKSLPVLRNLLKRLEAFISGLLLAYLCSDEELRQTDLSDLWRVTQLENV</sequence>
<dbReference type="Bgee" id="ENSMODG00000016554">
    <property type="expression patterns" value="Expressed in heart and 8 other cell types or tissues"/>
</dbReference>
<evidence type="ECO:0000256" key="6">
    <source>
        <dbReference type="SAM" id="Phobius"/>
    </source>
</evidence>
<evidence type="ECO:0000256" key="4">
    <source>
        <dbReference type="ARBA" id="ARBA00023136"/>
    </source>
</evidence>
<dbReference type="eggNOG" id="ENOG502RYPH">
    <property type="taxonomic scope" value="Eukaryota"/>
</dbReference>
<dbReference type="InParanoid" id="F7DNS7"/>
<evidence type="ECO:0000256" key="1">
    <source>
        <dbReference type="ARBA" id="ARBA00004141"/>
    </source>
</evidence>
<dbReference type="PANTHER" id="PTHR15260:SF1">
    <property type="entry name" value="SARCOSPAN"/>
    <property type="match status" value="1"/>
</dbReference>
<feature type="transmembrane region" description="Helical" evidence="6">
    <location>
        <begin position="196"/>
        <end position="219"/>
    </location>
</feature>
<keyword evidence="3 6" id="KW-1133">Transmembrane helix</keyword>
<evidence type="ECO:0000313" key="8">
    <source>
        <dbReference type="Proteomes" id="UP000002280"/>
    </source>
</evidence>
<dbReference type="GO" id="GO:0042383">
    <property type="term" value="C:sarcolemma"/>
    <property type="evidence" value="ECO:0000318"/>
    <property type="project" value="GO_Central"/>
</dbReference>